<dbReference type="SMART" id="SM00360">
    <property type="entry name" value="RRM"/>
    <property type="match status" value="1"/>
</dbReference>
<dbReference type="InterPro" id="IPR001878">
    <property type="entry name" value="Znf_CCHC"/>
</dbReference>
<evidence type="ECO:0000256" key="4">
    <source>
        <dbReference type="SAM" id="MobiDB-lite"/>
    </source>
</evidence>
<organism evidence="7 8">
    <name type="scientific">Trichinella spiralis</name>
    <name type="common">Trichina worm</name>
    <dbReference type="NCBI Taxonomy" id="6334"/>
    <lineage>
        <taxon>Eukaryota</taxon>
        <taxon>Metazoa</taxon>
        <taxon>Ecdysozoa</taxon>
        <taxon>Nematoda</taxon>
        <taxon>Enoplea</taxon>
        <taxon>Dorylaimia</taxon>
        <taxon>Trichinellida</taxon>
        <taxon>Trichinellidae</taxon>
        <taxon>Trichinella</taxon>
    </lineage>
</organism>
<dbReference type="PANTHER" id="PTHR48025">
    <property type="entry name" value="OS02G0815200 PROTEIN"/>
    <property type="match status" value="1"/>
</dbReference>
<dbReference type="InterPro" id="IPR035979">
    <property type="entry name" value="RBD_domain_sf"/>
</dbReference>
<keyword evidence="1 3" id="KW-0694">RNA-binding</keyword>
<feature type="compositionally biased region" description="Low complexity" evidence="4">
    <location>
        <begin position="114"/>
        <end position="124"/>
    </location>
</feature>
<feature type="domain" description="RRM" evidence="5">
    <location>
        <begin position="2"/>
        <end position="72"/>
    </location>
</feature>
<evidence type="ECO:0000256" key="3">
    <source>
        <dbReference type="PROSITE-ProRule" id="PRU00176"/>
    </source>
</evidence>
<dbReference type="SUPFAM" id="SSF57756">
    <property type="entry name" value="Retrovirus zinc finger-like domains"/>
    <property type="match status" value="1"/>
</dbReference>
<dbReference type="SUPFAM" id="SSF54928">
    <property type="entry name" value="RNA-binding domain, RBD"/>
    <property type="match status" value="1"/>
</dbReference>
<dbReference type="Gene3D" id="3.30.70.330">
    <property type="match status" value="1"/>
</dbReference>
<dbReference type="PROSITE" id="PS50102">
    <property type="entry name" value="RRM"/>
    <property type="match status" value="1"/>
</dbReference>
<dbReference type="InterPro" id="IPR050502">
    <property type="entry name" value="Euk_RNA-bind_prot"/>
</dbReference>
<evidence type="ECO:0000313" key="7">
    <source>
        <dbReference type="EMBL" id="KAL1229369.1"/>
    </source>
</evidence>
<dbReference type="Proteomes" id="UP001558632">
    <property type="component" value="Unassembled WGS sequence"/>
</dbReference>
<feature type="region of interest" description="Disordered" evidence="4">
    <location>
        <begin position="95"/>
        <end position="148"/>
    </location>
</feature>
<accession>A0ABR3K3L2</accession>
<feature type="domain" description="CCHC-type" evidence="6">
    <location>
        <begin position="84"/>
        <end position="98"/>
    </location>
</feature>
<evidence type="ECO:0000256" key="1">
    <source>
        <dbReference type="ARBA" id="ARBA00022884"/>
    </source>
</evidence>
<proteinExistence type="predicted"/>
<gene>
    <name evidence="7" type="ORF">TSPI_04622</name>
</gene>
<evidence type="ECO:0000256" key="2">
    <source>
        <dbReference type="PROSITE-ProRule" id="PRU00047"/>
    </source>
</evidence>
<dbReference type="InterPro" id="IPR000504">
    <property type="entry name" value="RRM_dom"/>
</dbReference>
<dbReference type="PROSITE" id="PS50158">
    <property type="entry name" value="ZF_CCHC"/>
    <property type="match status" value="1"/>
</dbReference>
<name>A0ABR3K3L2_TRISP</name>
<keyword evidence="2" id="KW-0479">Metal-binding</keyword>
<dbReference type="EMBL" id="JBEUSY010000490">
    <property type="protein sequence ID" value="KAL1229369.1"/>
    <property type="molecule type" value="Genomic_DNA"/>
</dbReference>
<dbReference type="Pfam" id="PF00076">
    <property type="entry name" value="RRM_1"/>
    <property type="match status" value="1"/>
</dbReference>
<evidence type="ECO:0000313" key="8">
    <source>
        <dbReference type="Proteomes" id="UP001558632"/>
    </source>
</evidence>
<evidence type="ECO:0000259" key="6">
    <source>
        <dbReference type="PROSITE" id="PS50158"/>
    </source>
</evidence>
<evidence type="ECO:0000259" key="5">
    <source>
        <dbReference type="PROSITE" id="PS50102"/>
    </source>
</evidence>
<keyword evidence="8" id="KW-1185">Reference proteome</keyword>
<sequence>MVKFFVGNLASNVNSQVLRELFEKFGTVDECDVIRNFGFVHMSDKDEARAAYNNLNKFVLNDREIHLEYSTSKLRKEPGMDDVCFRCGASGHKTHNCPHHSDRGGGGRKRSSSKDSPYSSVSKRSNSDYGESSLRACQLPMPKDPLIPRPEDPMLMPLYDDYLSARERYHYYRDRLEREMYGSRHAGAPLPPPLPPPPMQNTMATASRHPCTTVLADRLPRLYISYPIQHRYYALRNAWRFQNFSFVNFCLPPYRDGDAMWSSYALENCTWIQMQEFYFMKMRYSRSNFYLPHAVLQRQLFFNVRTTRHWMVGRWCFGCHYFHKWKSHPTTELIYAVCSLNSVCVVTFA</sequence>
<dbReference type="PANTHER" id="PTHR48025:SF26">
    <property type="entry name" value="HETEROGENEOUS NUCLEAR RIBONUCLEOPROTEIN M-RELATED"/>
    <property type="match status" value="1"/>
</dbReference>
<keyword evidence="2" id="KW-0862">Zinc</keyword>
<keyword evidence="2" id="KW-0863">Zinc-finger</keyword>
<comment type="caution">
    <text evidence="7">The sequence shown here is derived from an EMBL/GenBank/DDBJ whole genome shotgun (WGS) entry which is preliminary data.</text>
</comment>
<dbReference type="InterPro" id="IPR036875">
    <property type="entry name" value="Znf_CCHC_sf"/>
</dbReference>
<protein>
    <submittedName>
        <fullName evidence="7">RNA-binding protein</fullName>
    </submittedName>
</protein>
<dbReference type="InterPro" id="IPR012677">
    <property type="entry name" value="Nucleotide-bd_a/b_plait_sf"/>
</dbReference>
<reference evidence="7 8" key="1">
    <citation type="submission" date="2024-07" db="EMBL/GenBank/DDBJ databases">
        <title>Enhanced genomic and transcriptomic resources for Trichinella pseudospiralis and T. spiralis underpin the discovery of pronounced molecular differences between stages and species.</title>
        <authorList>
            <person name="Pasi K.K."/>
            <person name="La Rosa G."/>
            <person name="Gomez-Morales M.A."/>
            <person name="Tosini F."/>
            <person name="Sumanam S."/>
            <person name="Young N.D."/>
            <person name="Chang B.C."/>
            <person name="Robin G.B."/>
        </authorList>
    </citation>
    <scope>NUCLEOTIDE SEQUENCE [LARGE SCALE GENOMIC DNA]</scope>
    <source>
        <strain evidence="7">ISS534</strain>
    </source>
</reference>